<gene>
    <name evidence="12" type="ORF">Cvel_29009</name>
</gene>
<comment type="similarity">
    <text evidence="1 8">Belongs to the peptidase S8 family.</text>
</comment>
<proteinExistence type="inferred from homology"/>
<dbReference type="PROSITE" id="PS00136">
    <property type="entry name" value="SUBTILASE_ASP"/>
    <property type="match status" value="1"/>
</dbReference>
<feature type="domain" description="Peptidase S8/S53" evidence="11">
    <location>
        <begin position="307"/>
        <end position="403"/>
    </location>
</feature>
<feature type="chain" id="PRO_5005192155" description="subtilisin" evidence="10">
    <location>
        <begin position="21"/>
        <end position="408"/>
    </location>
</feature>
<dbReference type="GO" id="GO:0004252">
    <property type="term" value="F:serine-type endopeptidase activity"/>
    <property type="evidence" value="ECO:0007669"/>
    <property type="project" value="UniProtKB-EC"/>
</dbReference>
<evidence type="ECO:0000256" key="7">
    <source>
        <dbReference type="ARBA" id="ARBA00023619"/>
    </source>
</evidence>
<feature type="non-terminal residue" evidence="12">
    <location>
        <position position="408"/>
    </location>
</feature>
<keyword evidence="2" id="KW-0645">Protease</keyword>
<dbReference type="PROSITE" id="PS00137">
    <property type="entry name" value="SUBTILASE_HIS"/>
    <property type="match status" value="1"/>
</dbReference>
<comment type="caution">
    <text evidence="8">Lacks conserved residue(s) required for the propagation of feature annotation.</text>
</comment>
<dbReference type="InterPro" id="IPR000209">
    <property type="entry name" value="Peptidase_S8/S53_dom"/>
</dbReference>
<dbReference type="Gene3D" id="3.40.50.200">
    <property type="entry name" value="Peptidase S8/S53 domain"/>
    <property type="match status" value="1"/>
</dbReference>
<dbReference type="InterPro" id="IPR036852">
    <property type="entry name" value="Peptidase_S8/S53_dom_sf"/>
</dbReference>
<evidence type="ECO:0000256" key="5">
    <source>
        <dbReference type="ARBA" id="ARBA00023145"/>
    </source>
</evidence>
<dbReference type="InterPro" id="IPR022398">
    <property type="entry name" value="Peptidase_S8_His-AS"/>
</dbReference>
<evidence type="ECO:0000256" key="3">
    <source>
        <dbReference type="ARBA" id="ARBA00022801"/>
    </source>
</evidence>
<dbReference type="SUPFAM" id="SSF52743">
    <property type="entry name" value="Subtilisin-like"/>
    <property type="match status" value="1"/>
</dbReference>
<dbReference type="PROSITE" id="PS51892">
    <property type="entry name" value="SUBTILASE"/>
    <property type="match status" value="1"/>
</dbReference>
<protein>
    <recommendedName>
        <fullName evidence="7">subtilisin</fullName>
        <ecNumber evidence="7">3.4.21.62</ecNumber>
    </recommendedName>
</protein>
<evidence type="ECO:0000256" key="6">
    <source>
        <dbReference type="ARBA" id="ARBA00023529"/>
    </source>
</evidence>
<dbReference type="AlphaFoldDB" id="A0A0G4HM83"/>
<sequence>MRRASHCIVLLALTAPSAYGSVSPTSITPTTTYAVGSSDQFEITITNDGGVSADYSLTTVSSNTEQWWHSSVGTVDKTSWVDYWAGSEYGGSRLTATALQTLEGQTGGQRLLQATAIPAATISESAVKVGEAIAFPGVVAAKKQLAPALRAPDNNRRRLSGEGEREKGGNANLSPLTPKRVMVSYKSQEAGESARRRLISTDLAIRRMLDEKVAKVEHMKKLNLDILELSDSEANADLSTTATVLCDALKAGSGDEVECELDQIVHAKQTTSTNDPYTYELWGFGMTNVEGAWSLHTGASTPVSERLIVAILDTGVDYNHPDLKDAMWVNEAELNGLPGVDDDGNGLIDDVYGYDFTNGDADPMDDEGHGTHVAGTIGAVANNGVGLVGVTQGPRLMSLKFLRSDGAV</sequence>
<evidence type="ECO:0000256" key="1">
    <source>
        <dbReference type="ARBA" id="ARBA00011073"/>
    </source>
</evidence>
<reference evidence="12" key="1">
    <citation type="submission" date="2014-11" db="EMBL/GenBank/DDBJ databases">
        <authorList>
            <person name="Otto D Thomas"/>
            <person name="Naeem Raeece"/>
        </authorList>
    </citation>
    <scope>NUCLEOTIDE SEQUENCE</scope>
</reference>
<keyword evidence="4" id="KW-0720">Serine protease</keyword>
<evidence type="ECO:0000256" key="8">
    <source>
        <dbReference type="PROSITE-ProRule" id="PRU01240"/>
    </source>
</evidence>
<dbReference type="InterPro" id="IPR051048">
    <property type="entry name" value="Peptidase_S8/S53_subtilisin"/>
</dbReference>
<comment type="catalytic activity">
    <reaction evidence="6">
        <text>Hydrolysis of proteins with broad specificity for peptide bonds, and a preference for a large uncharged residue in P1. Hydrolyzes peptide amides.</text>
        <dbReference type="EC" id="3.4.21.62"/>
    </reaction>
</comment>
<feature type="signal peptide" evidence="10">
    <location>
        <begin position="1"/>
        <end position="20"/>
    </location>
</feature>
<accession>A0A0G4HM83</accession>
<keyword evidence="3" id="KW-0378">Hydrolase</keyword>
<evidence type="ECO:0000259" key="11">
    <source>
        <dbReference type="Pfam" id="PF00082"/>
    </source>
</evidence>
<dbReference type="Pfam" id="PF00082">
    <property type="entry name" value="Peptidase_S8"/>
    <property type="match status" value="1"/>
</dbReference>
<dbReference type="InterPro" id="IPR015500">
    <property type="entry name" value="Peptidase_S8_subtilisin-rel"/>
</dbReference>
<feature type="region of interest" description="Disordered" evidence="9">
    <location>
        <begin position="149"/>
        <end position="176"/>
    </location>
</feature>
<dbReference type="EC" id="3.4.21.62" evidence="7"/>
<keyword evidence="10" id="KW-0732">Signal</keyword>
<evidence type="ECO:0000256" key="10">
    <source>
        <dbReference type="SAM" id="SignalP"/>
    </source>
</evidence>
<dbReference type="PRINTS" id="PR00723">
    <property type="entry name" value="SUBTILISIN"/>
</dbReference>
<dbReference type="PANTHER" id="PTHR43399">
    <property type="entry name" value="SUBTILISIN-RELATED"/>
    <property type="match status" value="1"/>
</dbReference>
<evidence type="ECO:0000313" key="12">
    <source>
        <dbReference type="EMBL" id="CEM45272.1"/>
    </source>
</evidence>
<dbReference type="EMBL" id="CDMZ01003144">
    <property type="protein sequence ID" value="CEM45272.1"/>
    <property type="molecule type" value="Genomic_DNA"/>
</dbReference>
<dbReference type="GO" id="GO:0006508">
    <property type="term" value="P:proteolysis"/>
    <property type="evidence" value="ECO:0007669"/>
    <property type="project" value="UniProtKB-KW"/>
</dbReference>
<feature type="compositionally biased region" description="Basic and acidic residues" evidence="9">
    <location>
        <begin position="153"/>
        <end position="168"/>
    </location>
</feature>
<organism evidence="12">
    <name type="scientific">Chromera velia CCMP2878</name>
    <dbReference type="NCBI Taxonomy" id="1169474"/>
    <lineage>
        <taxon>Eukaryota</taxon>
        <taxon>Sar</taxon>
        <taxon>Alveolata</taxon>
        <taxon>Colpodellida</taxon>
        <taxon>Chromeraceae</taxon>
        <taxon>Chromera</taxon>
    </lineage>
</organism>
<name>A0A0G4HM83_9ALVE</name>
<dbReference type="PANTHER" id="PTHR43399:SF4">
    <property type="entry name" value="CELL WALL-ASSOCIATED PROTEASE"/>
    <property type="match status" value="1"/>
</dbReference>
<keyword evidence="5" id="KW-0865">Zymogen</keyword>
<evidence type="ECO:0000256" key="4">
    <source>
        <dbReference type="ARBA" id="ARBA00022825"/>
    </source>
</evidence>
<dbReference type="InterPro" id="IPR023827">
    <property type="entry name" value="Peptidase_S8_Asp-AS"/>
</dbReference>
<evidence type="ECO:0000256" key="9">
    <source>
        <dbReference type="SAM" id="MobiDB-lite"/>
    </source>
</evidence>
<evidence type="ECO:0000256" key="2">
    <source>
        <dbReference type="ARBA" id="ARBA00022670"/>
    </source>
</evidence>